<keyword evidence="4" id="KW-1185">Reference proteome</keyword>
<evidence type="ECO:0000256" key="1">
    <source>
        <dbReference type="SAM" id="MobiDB-lite"/>
    </source>
</evidence>
<dbReference type="InterPro" id="IPR057197">
    <property type="entry name" value="DUF7875"/>
</dbReference>
<protein>
    <recommendedName>
        <fullName evidence="2">DUF7875 domain-containing protein</fullName>
    </recommendedName>
</protein>
<feature type="compositionally biased region" description="Basic and acidic residues" evidence="1">
    <location>
        <begin position="91"/>
        <end position="102"/>
    </location>
</feature>
<proteinExistence type="predicted"/>
<gene>
    <name evidence="3" type="ORF">V8G54_029096</name>
</gene>
<dbReference type="PANTHER" id="PTHR36331">
    <property type="entry name" value="40S RIBOSOMAL PROTEIN"/>
    <property type="match status" value="1"/>
</dbReference>
<dbReference type="Proteomes" id="UP001374535">
    <property type="component" value="Chromosome 9"/>
</dbReference>
<evidence type="ECO:0000259" key="2">
    <source>
        <dbReference type="Pfam" id="PF25285"/>
    </source>
</evidence>
<name>A0AAQ3MTZ5_VIGMU</name>
<feature type="domain" description="DUF7875" evidence="2">
    <location>
        <begin position="231"/>
        <end position="326"/>
    </location>
</feature>
<evidence type="ECO:0000313" key="3">
    <source>
        <dbReference type="EMBL" id="WVY96945.1"/>
    </source>
</evidence>
<reference evidence="3 4" key="1">
    <citation type="journal article" date="2023" name="Life. Sci Alliance">
        <title>Evolutionary insights into 3D genome organization and epigenetic landscape of Vigna mungo.</title>
        <authorList>
            <person name="Junaid A."/>
            <person name="Singh B."/>
            <person name="Bhatia S."/>
        </authorList>
    </citation>
    <scope>NUCLEOTIDE SEQUENCE [LARGE SCALE GENOMIC DNA]</scope>
    <source>
        <strain evidence="3">Urdbean</strain>
    </source>
</reference>
<sequence length="326" mass="35641">MIPSGVEGAVAGGCDDGVLGVEEDLVVVVEVAATLGHDWWRFMKKTISRATVKVAVAGEGETTRLRRRPAASRRVVMADCAQGWKSPNPKTRREGKNGGDAMDDHGSGGVCCHRAVTVADRDVVVCGFNPRLSLVLESREWKMKGGNFDPLEFLVRPSRSSRHNSHRGAFFLAVIRQQSDLPFGFGGFVFRALIQLHLRQCHYVTCSCNPVSAEILESGFVLGLISVTNTMSLRRFLGFSDGEVMRSDAKPCSRLMRHTAGIYSVGGALGFWILCRLHYGPRITNPRSLRWAACGAVTVSSSTALLVRLFSPECEPQNIAAYDNKK</sequence>
<dbReference type="PANTHER" id="PTHR36331:SF1">
    <property type="entry name" value="40S RIBOSOMAL PROTEIN"/>
    <property type="match status" value="1"/>
</dbReference>
<evidence type="ECO:0000313" key="4">
    <source>
        <dbReference type="Proteomes" id="UP001374535"/>
    </source>
</evidence>
<dbReference type="EMBL" id="CP144692">
    <property type="protein sequence ID" value="WVY96945.1"/>
    <property type="molecule type" value="Genomic_DNA"/>
</dbReference>
<dbReference type="AlphaFoldDB" id="A0AAQ3MTZ5"/>
<organism evidence="3 4">
    <name type="scientific">Vigna mungo</name>
    <name type="common">Black gram</name>
    <name type="synonym">Phaseolus mungo</name>
    <dbReference type="NCBI Taxonomy" id="3915"/>
    <lineage>
        <taxon>Eukaryota</taxon>
        <taxon>Viridiplantae</taxon>
        <taxon>Streptophyta</taxon>
        <taxon>Embryophyta</taxon>
        <taxon>Tracheophyta</taxon>
        <taxon>Spermatophyta</taxon>
        <taxon>Magnoliopsida</taxon>
        <taxon>eudicotyledons</taxon>
        <taxon>Gunneridae</taxon>
        <taxon>Pentapetalae</taxon>
        <taxon>rosids</taxon>
        <taxon>fabids</taxon>
        <taxon>Fabales</taxon>
        <taxon>Fabaceae</taxon>
        <taxon>Papilionoideae</taxon>
        <taxon>50 kb inversion clade</taxon>
        <taxon>NPAAA clade</taxon>
        <taxon>indigoferoid/millettioid clade</taxon>
        <taxon>Phaseoleae</taxon>
        <taxon>Vigna</taxon>
    </lineage>
</organism>
<accession>A0AAQ3MTZ5</accession>
<feature type="region of interest" description="Disordered" evidence="1">
    <location>
        <begin position="83"/>
        <end position="102"/>
    </location>
</feature>
<dbReference type="Pfam" id="PF25285">
    <property type="entry name" value="DUF7875"/>
    <property type="match status" value="1"/>
</dbReference>